<sequence>MQSFAAFAARPSANSSHPNWLKIPGTKISQVMSSSLDYKEKRKLLLERRLADIDAKLEEYALLSDSQSDLIKNLEKKDKEATRGLINAEKVLDEKLAEAIGEEDESLTDDLCSGLAEKMKFGRFEQASEVETALLKEKEDLESQVPLKQSRIDELQKSLSDINGRLNKIWFVDVSPEVTSGVLNHLRKRNRLIGLKLLQVRLERAKLDAQLLAEDEPN</sequence>
<proteinExistence type="predicted"/>
<keyword evidence="3" id="KW-1185">Reference proteome</keyword>
<dbReference type="EMBL" id="UXUI01007175">
    <property type="protein sequence ID" value="VDD86010.1"/>
    <property type="molecule type" value="Genomic_DNA"/>
</dbReference>
<reference evidence="2 3" key="2">
    <citation type="submission" date="2018-10" db="EMBL/GenBank/DDBJ databases">
        <authorList>
            <consortium name="Pathogen Informatics"/>
        </authorList>
    </citation>
    <scope>NUCLEOTIDE SEQUENCE [LARGE SCALE GENOMIC DNA]</scope>
</reference>
<evidence type="ECO:0000313" key="4">
    <source>
        <dbReference type="WBParaSite" id="EVEC_0000144501-mRNA-1"/>
    </source>
</evidence>
<evidence type="ECO:0000313" key="2">
    <source>
        <dbReference type="EMBL" id="VDD86010.1"/>
    </source>
</evidence>
<evidence type="ECO:0000256" key="1">
    <source>
        <dbReference type="SAM" id="Coils"/>
    </source>
</evidence>
<name>A0A0N4UVH5_ENTVE</name>
<protein>
    <submittedName>
        <fullName evidence="4">PCRF domain-containing protein</fullName>
    </submittedName>
</protein>
<evidence type="ECO:0000313" key="3">
    <source>
        <dbReference type="Proteomes" id="UP000274131"/>
    </source>
</evidence>
<dbReference type="WBParaSite" id="EVEC_0000144501-mRNA-1">
    <property type="protein sequence ID" value="EVEC_0000144501-mRNA-1"/>
    <property type="gene ID" value="EVEC_0000144501"/>
</dbReference>
<keyword evidence="1" id="KW-0175">Coiled coil</keyword>
<gene>
    <name evidence="2" type="ORF">EVEC_LOCUS1153</name>
</gene>
<reference evidence="4" key="1">
    <citation type="submission" date="2017-02" db="UniProtKB">
        <authorList>
            <consortium name="WormBaseParasite"/>
        </authorList>
    </citation>
    <scope>IDENTIFICATION</scope>
</reference>
<dbReference type="AlphaFoldDB" id="A0A0N4UVH5"/>
<feature type="coiled-coil region" evidence="1">
    <location>
        <begin position="124"/>
        <end position="158"/>
    </location>
</feature>
<organism evidence="4">
    <name type="scientific">Enterobius vermicularis</name>
    <name type="common">Human pinworm</name>
    <dbReference type="NCBI Taxonomy" id="51028"/>
    <lineage>
        <taxon>Eukaryota</taxon>
        <taxon>Metazoa</taxon>
        <taxon>Ecdysozoa</taxon>
        <taxon>Nematoda</taxon>
        <taxon>Chromadorea</taxon>
        <taxon>Rhabditida</taxon>
        <taxon>Spirurina</taxon>
        <taxon>Oxyuridomorpha</taxon>
        <taxon>Oxyuroidea</taxon>
        <taxon>Oxyuridae</taxon>
        <taxon>Enterobius</taxon>
    </lineage>
</organism>
<accession>A0A0N4UVH5</accession>
<dbReference type="Proteomes" id="UP000274131">
    <property type="component" value="Unassembled WGS sequence"/>
</dbReference>